<evidence type="ECO:0000313" key="1">
    <source>
        <dbReference type="EMBL" id="VVD06158.1"/>
    </source>
</evidence>
<keyword evidence="2" id="KW-1185">Reference proteome</keyword>
<dbReference type="Proteomes" id="UP000324832">
    <property type="component" value="Unassembled WGS sequence"/>
</dbReference>
<sequence length="87" mass="10338">MKGMFELRKEIFTFDCKMTSDSALNSQSFDIWPHHGNHDMDPNTPLQRHLVFNSFQLSSTTVHQLELRMMFVHTLVRIHRIPKELKL</sequence>
<gene>
    <name evidence="1" type="ORF">LSINAPIS_LOCUS15568</name>
</gene>
<feature type="non-terminal residue" evidence="1">
    <location>
        <position position="87"/>
    </location>
</feature>
<reference evidence="1 2" key="1">
    <citation type="submission" date="2017-07" db="EMBL/GenBank/DDBJ databases">
        <authorList>
            <person name="Talla V."/>
            <person name="Backstrom N."/>
        </authorList>
    </citation>
    <scope>NUCLEOTIDE SEQUENCE [LARGE SCALE GENOMIC DNA]</scope>
</reference>
<protein>
    <submittedName>
        <fullName evidence="1">Uncharacterized protein</fullName>
    </submittedName>
</protein>
<dbReference type="EMBL" id="FZQP02007080">
    <property type="protein sequence ID" value="VVD06158.1"/>
    <property type="molecule type" value="Genomic_DNA"/>
</dbReference>
<organism evidence="1 2">
    <name type="scientific">Leptidea sinapis</name>
    <dbReference type="NCBI Taxonomy" id="189913"/>
    <lineage>
        <taxon>Eukaryota</taxon>
        <taxon>Metazoa</taxon>
        <taxon>Ecdysozoa</taxon>
        <taxon>Arthropoda</taxon>
        <taxon>Hexapoda</taxon>
        <taxon>Insecta</taxon>
        <taxon>Pterygota</taxon>
        <taxon>Neoptera</taxon>
        <taxon>Endopterygota</taxon>
        <taxon>Lepidoptera</taxon>
        <taxon>Glossata</taxon>
        <taxon>Ditrysia</taxon>
        <taxon>Papilionoidea</taxon>
        <taxon>Pieridae</taxon>
        <taxon>Dismorphiinae</taxon>
        <taxon>Leptidea</taxon>
    </lineage>
</organism>
<dbReference type="AlphaFoldDB" id="A0A5E4R8W3"/>
<name>A0A5E4R8W3_9NEOP</name>
<evidence type="ECO:0000313" key="2">
    <source>
        <dbReference type="Proteomes" id="UP000324832"/>
    </source>
</evidence>
<proteinExistence type="predicted"/>
<accession>A0A5E4R8W3</accession>